<comment type="caution">
    <text evidence="2">The sequence shown here is derived from an EMBL/GenBank/DDBJ whole genome shotgun (WGS) entry which is preliminary data.</text>
</comment>
<proteinExistence type="inferred from homology"/>
<dbReference type="SUPFAM" id="SSF54913">
    <property type="entry name" value="GlnB-like"/>
    <property type="match status" value="1"/>
</dbReference>
<dbReference type="InterPro" id="IPR011322">
    <property type="entry name" value="N-reg_PII-like_a/b"/>
</dbReference>
<accession>A0ABV7LM96</accession>
<evidence type="ECO:0000313" key="2">
    <source>
        <dbReference type="EMBL" id="MFC3283440.1"/>
    </source>
</evidence>
<keyword evidence="3" id="KW-1185">Reference proteome</keyword>
<dbReference type="RefSeq" id="WP_386772508.1">
    <property type="nucleotide sequence ID" value="NZ_JBHRUG010000017.1"/>
</dbReference>
<dbReference type="Gene3D" id="3.30.70.120">
    <property type="match status" value="1"/>
</dbReference>
<sequence length="108" mass="12249">MKTLQAGYEVIFMAPQSRRHKGKRATDAVVECARALGIRRMTRRLDVEGAGENGHLHSAHFFELDDQPVELMYVLEDDLAERLIDAVDQAGIPVFCLRRRVEYGHLGN</sequence>
<dbReference type="InterPro" id="IPR003793">
    <property type="entry name" value="UPF0166"/>
</dbReference>
<dbReference type="Pfam" id="PF02641">
    <property type="entry name" value="DUF190"/>
    <property type="match status" value="1"/>
</dbReference>
<organism evidence="2 3">
    <name type="scientific">Litchfieldella rifensis</name>
    <dbReference type="NCBI Taxonomy" id="762643"/>
    <lineage>
        <taxon>Bacteria</taxon>
        <taxon>Pseudomonadati</taxon>
        <taxon>Pseudomonadota</taxon>
        <taxon>Gammaproteobacteria</taxon>
        <taxon>Oceanospirillales</taxon>
        <taxon>Halomonadaceae</taxon>
        <taxon>Litchfieldella</taxon>
    </lineage>
</organism>
<name>A0ABV7LM96_9GAMM</name>
<dbReference type="Proteomes" id="UP001595579">
    <property type="component" value="Unassembled WGS sequence"/>
</dbReference>
<protein>
    <submittedName>
        <fullName evidence="2">DUF190 domain-containing protein</fullName>
    </submittedName>
</protein>
<reference evidence="3" key="1">
    <citation type="journal article" date="2019" name="Int. J. Syst. Evol. Microbiol.">
        <title>The Global Catalogue of Microorganisms (GCM) 10K type strain sequencing project: providing services to taxonomists for standard genome sequencing and annotation.</title>
        <authorList>
            <consortium name="The Broad Institute Genomics Platform"/>
            <consortium name="The Broad Institute Genome Sequencing Center for Infectious Disease"/>
            <person name="Wu L."/>
            <person name="Ma J."/>
        </authorList>
    </citation>
    <scope>NUCLEOTIDE SEQUENCE [LARGE SCALE GENOMIC DNA]</scope>
    <source>
        <strain evidence="3">CECT 7698</strain>
    </source>
</reference>
<evidence type="ECO:0000313" key="3">
    <source>
        <dbReference type="Proteomes" id="UP001595579"/>
    </source>
</evidence>
<gene>
    <name evidence="2" type="ORF">ACFOEV_07455</name>
</gene>
<evidence type="ECO:0000256" key="1">
    <source>
        <dbReference type="ARBA" id="ARBA00010554"/>
    </source>
</evidence>
<comment type="similarity">
    <text evidence="1">Belongs to the UPF0166 family.</text>
</comment>
<dbReference type="InterPro" id="IPR015867">
    <property type="entry name" value="N-reg_PII/ATP_PRibTrfase_C"/>
</dbReference>
<dbReference type="EMBL" id="JBHRUG010000017">
    <property type="protein sequence ID" value="MFC3283440.1"/>
    <property type="molecule type" value="Genomic_DNA"/>
</dbReference>